<feature type="region of interest" description="Disordered" evidence="6">
    <location>
        <begin position="126"/>
        <end position="149"/>
    </location>
</feature>
<feature type="compositionally biased region" description="Basic residues" evidence="6">
    <location>
        <begin position="133"/>
        <end position="147"/>
    </location>
</feature>
<evidence type="ECO:0000313" key="8">
    <source>
        <dbReference type="EMBL" id="MCF3948562.1"/>
    </source>
</evidence>
<organism evidence="8 9">
    <name type="scientific">Acidiphilium iwatense</name>
    <dbReference type="NCBI Taxonomy" id="768198"/>
    <lineage>
        <taxon>Bacteria</taxon>
        <taxon>Pseudomonadati</taxon>
        <taxon>Pseudomonadota</taxon>
        <taxon>Alphaproteobacteria</taxon>
        <taxon>Acetobacterales</taxon>
        <taxon>Acidocellaceae</taxon>
        <taxon>Acidiphilium</taxon>
    </lineage>
</organism>
<dbReference type="PROSITE" id="PS00397">
    <property type="entry name" value="RECOMBINASES_1"/>
    <property type="match status" value="1"/>
</dbReference>
<dbReference type="InterPro" id="IPR006120">
    <property type="entry name" value="Resolvase_HTH_dom"/>
</dbReference>
<dbReference type="Proteomes" id="UP001521209">
    <property type="component" value="Unassembled WGS sequence"/>
</dbReference>
<sequence length="182" mass="20128">MIYGYARVSTDGQSVAAQVSQLRAAGCEKVFKETASGARTDRVYLHKAIVQLEAGDTLVVTRLDRLARSTRDLLNTLATIADMKAGFRSLNDAWADTTTPHGRLMLTVLGGLAEFERELIRARTGEGRDRAKARGVRMGRKPKLTHHQRQEALHRREAGEAVREIARSYNVSHSTISRLTGS</sequence>
<dbReference type="RefSeq" id="WP_235705843.1">
    <property type="nucleotide sequence ID" value="NZ_JAKGBZ010000060.1"/>
</dbReference>
<keyword evidence="4" id="KW-0233">DNA recombination</keyword>
<dbReference type="Pfam" id="PF00239">
    <property type="entry name" value="Resolvase"/>
    <property type="match status" value="1"/>
</dbReference>
<feature type="domain" description="Resolvase/invertase-type recombinase catalytic" evidence="7">
    <location>
        <begin position="1"/>
        <end position="135"/>
    </location>
</feature>
<evidence type="ECO:0000259" key="7">
    <source>
        <dbReference type="PROSITE" id="PS51736"/>
    </source>
</evidence>
<dbReference type="Gene3D" id="1.10.10.60">
    <property type="entry name" value="Homeodomain-like"/>
    <property type="match status" value="1"/>
</dbReference>
<proteinExistence type="inferred from homology"/>
<dbReference type="SMART" id="SM00857">
    <property type="entry name" value="Resolvase"/>
    <property type="match status" value="1"/>
</dbReference>
<dbReference type="Gene3D" id="3.40.50.1390">
    <property type="entry name" value="Resolvase, N-terminal catalytic domain"/>
    <property type="match status" value="1"/>
</dbReference>
<keyword evidence="9" id="KW-1185">Reference proteome</keyword>
<evidence type="ECO:0000256" key="6">
    <source>
        <dbReference type="SAM" id="MobiDB-lite"/>
    </source>
</evidence>
<reference evidence="8 9" key="1">
    <citation type="submission" date="2022-01" db="EMBL/GenBank/DDBJ databases">
        <authorList>
            <person name="Won M."/>
            <person name="Kim S.-J."/>
            <person name="Kwon S.-W."/>
        </authorList>
    </citation>
    <scope>NUCLEOTIDE SEQUENCE [LARGE SCALE GENOMIC DNA]</scope>
    <source>
        <strain evidence="8 9">KCTC 23505</strain>
    </source>
</reference>
<dbReference type="InterPro" id="IPR006118">
    <property type="entry name" value="Recombinase_CS"/>
</dbReference>
<evidence type="ECO:0000256" key="4">
    <source>
        <dbReference type="ARBA" id="ARBA00023172"/>
    </source>
</evidence>
<dbReference type="SUPFAM" id="SSF53041">
    <property type="entry name" value="Resolvase-like"/>
    <property type="match status" value="1"/>
</dbReference>
<comment type="similarity">
    <text evidence="1">Belongs to the site-specific recombinase resolvase family.</text>
</comment>
<evidence type="ECO:0000313" key="9">
    <source>
        <dbReference type="Proteomes" id="UP001521209"/>
    </source>
</evidence>
<comment type="caution">
    <text evidence="8">The sequence shown here is derived from an EMBL/GenBank/DDBJ whole genome shotgun (WGS) entry which is preliminary data.</text>
</comment>
<dbReference type="PANTHER" id="PTHR30461:SF2">
    <property type="entry name" value="SERINE RECOMBINASE PINE-RELATED"/>
    <property type="match status" value="1"/>
</dbReference>
<dbReference type="PROSITE" id="PS00398">
    <property type="entry name" value="RECOMBINASES_2"/>
    <property type="match status" value="1"/>
</dbReference>
<accession>A0ABS9E0N3</accession>
<dbReference type="CDD" id="cd00569">
    <property type="entry name" value="HTH_Hin_like"/>
    <property type="match status" value="1"/>
</dbReference>
<keyword evidence="3" id="KW-0238">DNA-binding</keyword>
<feature type="active site" description="O-(5'-phospho-DNA)-serine intermediate" evidence="5">
    <location>
        <position position="9"/>
    </location>
</feature>
<dbReference type="InterPro" id="IPR009057">
    <property type="entry name" value="Homeodomain-like_sf"/>
</dbReference>
<evidence type="ECO:0000256" key="2">
    <source>
        <dbReference type="ARBA" id="ARBA00022908"/>
    </source>
</evidence>
<evidence type="ECO:0000256" key="3">
    <source>
        <dbReference type="ARBA" id="ARBA00023125"/>
    </source>
</evidence>
<gene>
    <name evidence="8" type="ORF">L2A60_18005</name>
</gene>
<keyword evidence="2" id="KW-0229">DNA integration</keyword>
<dbReference type="PANTHER" id="PTHR30461">
    <property type="entry name" value="DNA-INVERTASE FROM LAMBDOID PROPHAGE"/>
    <property type="match status" value="1"/>
</dbReference>
<dbReference type="InterPro" id="IPR036162">
    <property type="entry name" value="Resolvase-like_N_sf"/>
</dbReference>
<evidence type="ECO:0000256" key="5">
    <source>
        <dbReference type="PROSITE-ProRule" id="PRU10137"/>
    </source>
</evidence>
<dbReference type="PROSITE" id="PS51736">
    <property type="entry name" value="RECOMBINASES_3"/>
    <property type="match status" value="1"/>
</dbReference>
<dbReference type="EMBL" id="JAKGBZ010000060">
    <property type="protein sequence ID" value="MCF3948562.1"/>
    <property type="molecule type" value="Genomic_DNA"/>
</dbReference>
<name>A0ABS9E0N3_9PROT</name>
<dbReference type="SUPFAM" id="SSF46689">
    <property type="entry name" value="Homeodomain-like"/>
    <property type="match status" value="1"/>
</dbReference>
<evidence type="ECO:0000256" key="1">
    <source>
        <dbReference type="ARBA" id="ARBA00009913"/>
    </source>
</evidence>
<dbReference type="Pfam" id="PF02796">
    <property type="entry name" value="HTH_7"/>
    <property type="match status" value="1"/>
</dbReference>
<protein>
    <submittedName>
        <fullName evidence="8">Recombinase family protein</fullName>
    </submittedName>
</protein>
<dbReference type="InterPro" id="IPR006119">
    <property type="entry name" value="Resolv_N"/>
</dbReference>
<dbReference type="InterPro" id="IPR050639">
    <property type="entry name" value="SSR_resolvase"/>
</dbReference>
<dbReference type="CDD" id="cd03768">
    <property type="entry name" value="SR_ResInv"/>
    <property type="match status" value="1"/>
</dbReference>